<feature type="signal peptide" evidence="1">
    <location>
        <begin position="1"/>
        <end position="19"/>
    </location>
</feature>
<reference evidence="2 3" key="1">
    <citation type="submission" date="2020-11" db="EMBL/GenBank/DDBJ databases">
        <title>genome sequence of strain KACC 18849.</title>
        <authorList>
            <person name="Gao J."/>
            <person name="Zhang X."/>
        </authorList>
    </citation>
    <scope>NUCLEOTIDE SEQUENCE [LARGE SCALE GENOMIC DNA]</scope>
    <source>
        <strain evidence="2 3">KACC 18849</strain>
    </source>
</reference>
<comment type="caution">
    <text evidence="2">The sequence shown here is derived from an EMBL/GenBank/DDBJ whole genome shotgun (WGS) entry which is preliminary data.</text>
</comment>
<keyword evidence="3" id="KW-1185">Reference proteome</keyword>
<evidence type="ECO:0000313" key="2">
    <source>
        <dbReference type="EMBL" id="MBI1682529.1"/>
    </source>
</evidence>
<proteinExistence type="predicted"/>
<dbReference type="RefSeq" id="WP_198574472.1">
    <property type="nucleotide sequence ID" value="NZ_JADWOX010000001.1"/>
</dbReference>
<keyword evidence="1" id="KW-0732">Signal</keyword>
<accession>A0ABS0ST53</accession>
<feature type="chain" id="PRO_5047328457" evidence="1">
    <location>
        <begin position="20"/>
        <end position="168"/>
    </location>
</feature>
<dbReference type="EMBL" id="JADWOX010000001">
    <property type="protein sequence ID" value="MBI1682529.1"/>
    <property type="molecule type" value="Genomic_DNA"/>
</dbReference>
<dbReference type="Proteomes" id="UP000639859">
    <property type="component" value="Unassembled WGS sequence"/>
</dbReference>
<evidence type="ECO:0000313" key="3">
    <source>
        <dbReference type="Proteomes" id="UP000639859"/>
    </source>
</evidence>
<name>A0ABS0ST53_9CAUL</name>
<evidence type="ECO:0000256" key="1">
    <source>
        <dbReference type="SAM" id="SignalP"/>
    </source>
</evidence>
<gene>
    <name evidence="2" type="ORF">I4Q42_02485</name>
</gene>
<organism evidence="2 3">
    <name type="scientific">Caulobacter hibisci</name>
    <dbReference type="NCBI Taxonomy" id="2035993"/>
    <lineage>
        <taxon>Bacteria</taxon>
        <taxon>Pseudomonadati</taxon>
        <taxon>Pseudomonadota</taxon>
        <taxon>Alphaproteobacteria</taxon>
        <taxon>Caulobacterales</taxon>
        <taxon>Caulobacteraceae</taxon>
        <taxon>Caulobacter</taxon>
    </lineage>
</organism>
<protein>
    <submittedName>
        <fullName evidence="2">Uncharacterized protein</fullName>
    </submittedName>
</protein>
<sequence length="168" mass="16985">MRRQTEVVMILALGLSPLAGCLPAGGGASQKAAWQADGLPTRDTLLGRVVPQRFLGPKAAWSAAGPGLWTATAGEGLVLTARDAPTGAAAGYTLSAAERPASIDKGSPIRNFVVAALPPHLASEAEAAAHRLQIFSDASEPAQAAVGGLVFSYTPAGAGYRVDVAASR</sequence>